<evidence type="ECO:0000256" key="1">
    <source>
        <dbReference type="SAM" id="MobiDB-lite"/>
    </source>
</evidence>
<dbReference type="EMBL" id="SPHZ02000001">
    <property type="protein sequence ID" value="KAF0934766.1"/>
    <property type="molecule type" value="Genomic_DNA"/>
</dbReference>
<evidence type="ECO:0000313" key="3">
    <source>
        <dbReference type="Proteomes" id="UP000479710"/>
    </source>
</evidence>
<sequence>MHPSLHPEHALGGGSCGTGRRRRIIGCGKEAPAATTHRSGGSAAGEAWAPVSLSPFPGSPSQSVLLQIGLGRRPRRRRFCSRGGAGATADLQSIPAAAPLIWCSVAGGELQNTRRPRLCLRKNAAGDASGRIRDR</sequence>
<proteinExistence type="predicted"/>
<protein>
    <submittedName>
        <fullName evidence="2">Uncharacterized protein</fullName>
    </submittedName>
</protein>
<name>A0A6G1FCV4_9ORYZ</name>
<organism evidence="2 3">
    <name type="scientific">Oryza meyeriana var. granulata</name>
    <dbReference type="NCBI Taxonomy" id="110450"/>
    <lineage>
        <taxon>Eukaryota</taxon>
        <taxon>Viridiplantae</taxon>
        <taxon>Streptophyta</taxon>
        <taxon>Embryophyta</taxon>
        <taxon>Tracheophyta</taxon>
        <taxon>Spermatophyta</taxon>
        <taxon>Magnoliopsida</taxon>
        <taxon>Liliopsida</taxon>
        <taxon>Poales</taxon>
        <taxon>Poaceae</taxon>
        <taxon>BOP clade</taxon>
        <taxon>Oryzoideae</taxon>
        <taxon>Oryzeae</taxon>
        <taxon>Oryzinae</taxon>
        <taxon>Oryza</taxon>
        <taxon>Oryza meyeriana</taxon>
    </lineage>
</organism>
<dbReference type="Proteomes" id="UP000479710">
    <property type="component" value="Unassembled WGS sequence"/>
</dbReference>
<dbReference type="AlphaFoldDB" id="A0A6G1FCV4"/>
<feature type="region of interest" description="Disordered" evidence="1">
    <location>
        <begin position="27"/>
        <end position="46"/>
    </location>
</feature>
<gene>
    <name evidence="2" type="ORF">E2562_028624</name>
</gene>
<accession>A0A6G1FCV4</accession>
<comment type="caution">
    <text evidence="2">The sequence shown here is derived from an EMBL/GenBank/DDBJ whole genome shotgun (WGS) entry which is preliminary data.</text>
</comment>
<keyword evidence="3" id="KW-1185">Reference proteome</keyword>
<reference evidence="2 3" key="1">
    <citation type="submission" date="2019-11" db="EMBL/GenBank/DDBJ databases">
        <title>Whole genome sequence of Oryza granulata.</title>
        <authorList>
            <person name="Li W."/>
        </authorList>
    </citation>
    <scope>NUCLEOTIDE SEQUENCE [LARGE SCALE GENOMIC DNA]</scope>
    <source>
        <strain evidence="3">cv. Menghai</strain>
        <tissue evidence="2">Leaf</tissue>
    </source>
</reference>
<evidence type="ECO:0000313" key="2">
    <source>
        <dbReference type="EMBL" id="KAF0934766.1"/>
    </source>
</evidence>